<dbReference type="AlphaFoldDB" id="A0A0D2FGX6"/>
<dbReference type="VEuPathDB" id="FungiDB:Z518_09012"/>
<keyword evidence="2" id="KW-1185">Reference proteome</keyword>
<gene>
    <name evidence="1" type="ORF">Z518_09012</name>
</gene>
<dbReference type="GeneID" id="25297083"/>
<accession>A0A0D2FGX6</accession>
<sequence>MQACELFTIWAAAILLANKFLVTALPPLSYVWLADATELFDGNMSDGDNADEIYAYDPLNLAIHPHETGRSMVKVPATVYPHDTSPTATSGDDTTGTVTEHSTLITTAARPHLQLRSPNPNPNDLVPDASPSIQSLESIVPITTSRSLAVECGGGSECPPGYVQLLVPGMCYCRLLPSQNSVQILGEHCQMFKSTSDEVQSFFDARSSDDVAM</sequence>
<reference evidence="1 2" key="1">
    <citation type="submission" date="2015-01" db="EMBL/GenBank/DDBJ databases">
        <title>The Genome Sequence of Rhinocladiella mackenzie CBS 650.93.</title>
        <authorList>
            <consortium name="The Broad Institute Genomics Platform"/>
            <person name="Cuomo C."/>
            <person name="de Hoog S."/>
            <person name="Gorbushina A."/>
            <person name="Stielow B."/>
            <person name="Teixiera M."/>
            <person name="Abouelleil A."/>
            <person name="Chapman S.B."/>
            <person name="Priest M."/>
            <person name="Young S.K."/>
            <person name="Wortman J."/>
            <person name="Nusbaum C."/>
            <person name="Birren B."/>
        </authorList>
    </citation>
    <scope>NUCLEOTIDE SEQUENCE [LARGE SCALE GENOMIC DNA]</scope>
    <source>
        <strain evidence="1 2">CBS 650.93</strain>
    </source>
</reference>
<dbReference type="HOGENOM" id="CLU_1503474_0_0_1"/>
<proteinExistence type="predicted"/>
<dbReference type="Proteomes" id="UP000053617">
    <property type="component" value="Unassembled WGS sequence"/>
</dbReference>
<evidence type="ECO:0000313" key="2">
    <source>
        <dbReference type="Proteomes" id="UP000053617"/>
    </source>
</evidence>
<protein>
    <submittedName>
        <fullName evidence="1">Uncharacterized protein</fullName>
    </submittedName>
</protein>
<evidence type="ECO:0000313" key="1">
    <source>
        <dbReference type="EMBL" id="KIX01287.1"/>
    </source>
</evidence>
<name>A0A0D2FGX6_9EURO</name>
<dbReference type="OrthoDB" id="10613416at2759"/>
<organism evidence="1 2">
    <name type="scientific">Rhinocladiella mackenziei CBS 650.93</name>
    <dbReference type="NCBI Taxonomy" id="1442369"/>
    <lineage>
        <taxon>Eukaryota</taxon>
        <taxon>Fungi</taxon>
        <taxon>Dikarya</taxon>
        <taxon>Ascomycota</taxon>
        <taxon>Pezizomycotina</taxon>
        <taxon>Eurotiomycetes</taxon>
        <taxon>Chaetothyriomycetidae</taxon>
        <taxon>Chaetothyriales</taxon>
        <taxon>Herpotrichiellaceae</taxon>
        <taxon>Rhinocladiella</taxon>
    </lineage>
</organism>
<dbReference type="EMBL" id="KN847481">
    <property type="protein sequence ID" value="KIX01287.1"/>
    <property type="molecule type" value="Genomic_DNA"/>
</dbReference>
<dbReference type="RefSeq" id="XP_013268423.1">
    <property type="nucleotide sequence ID" value="XM_013412969.1"/>
</dbReference>